<gene>
    <name evidence="3" type="ORF">CANVERA_P3137</name>
</gene>
<evidence type="ECO:0000256" key="2">
    <source>
        <dbReference type="ARBA" id="ARBA00014286"/>
    </source>
</evidence>
<keyword evidence="4" id="KW-1185">Reference proteome</keyword>
<proteinExistence type="inferred from homology"/>
<protein>
    <recommendedName>
        <fullName evidence="2">Altered inheritance of mitochondria protein 6</fullName>
    </recommendedName>
</protein>
<accession>A0A9W4XLX4</accession>
<name>A0A9W4XLX4_9ASCO</name>
<dbReference type="EMBL" id="CANTUO010000003">
    <property type="protein sequence ID" value="CAI5758625.1"/>
    <property type="molecule type" value="Genomic_DNA"/>
</dbReference>
<reference evidence="3" key="1">
    <citation type="submission" date="2022-12" db="EMBL/GenBank/DDBJ databases">
        <authorList>
            <person name="Brejova B."/>
        </authorList>
    </citation>
    <scope>NUCLEOTIDE SEQUENCE</scope>
</reference>
<comment type="similarity">
    <text evidence="1">Belongs to the AIM6 family.</text>
</comment>
<evidence type="ECO:0000256" key="1">
    <source>
        <dbReference type="ARBA" id="ARBA00008858"/>
    </source>
</evidence>
<dbReference type="OrthoDB" id="4153866at2759"/>
<sequence length="346" mass="40544">MISVFKPSLVSRDYTNATLSSSIFQFNGSTTNTPEIPINYTIEGLTRDVYPKPLHSHNDYWRYHPFYDALGAGAVSIESDVWYFPQDYELERSDYNKSNETLYFNSDEIYVGHNQIYLRPIDTLFNLYLNPLLTFLNFANPEFQYTQQSGSPFENKKYGVFYNDPEQQVYLWFDFKNDANSTYDQLKKQIQPFIDKGYLTYYNSTSDSFVNNPLILTITGNLPIEKVQDEETRYLFLDGPLQNFTNGTSEDDLNKWSKLSRVVSSSLESLIKDDNYQNSKKSNFTDSQKFKLKEYFDKAHEYGLKTRIWGDITWPINTFNSHLQDFYILGSDLLNVDDLQKAKDFF</sequence>
<dbReference type="GO" id="GO:0006629">
    <property type="term" value="P:lipid metabolic process"/>
    <property type="evidence" value="ECO:0007669"/>
    <property type="project" value="InterPro"/>
</dbReference>
<organism evidence="3 4">
    <name type="scientific">Candida verbasci</name>
    <dbReference type="NCBI Taxonomy" id="1227364"/>
    <lineage>
        <taxon>Eukaryota</taxon>
        <taxon>Fungi</taxon>
        <taxon>Dikarya</taxon>
        <taxon>Ascomycota</taxon>
        <taxon>Saccharomycotina</taxon>
        <taxon>Pichiomycetes</taxon>
        <taxon>Debaryomycetaceae</taxon>
        <taxon>Candida/Lodderomyces clade</taxon>
        <taxon>Candida</taxon>
    </lineage>
</organism>
<evidence type="ECO:0000313" key="4">
    <source>
        <dbReference type="Proteomes" id="UP001152885"/>
    </source>
</evidence>
<evidence type="ECO:0000313" key="3">
    <source>
        <dbReference type="EMBL" id="CAI5758625.1"/>
    </source>
</evidence>
<dbReference type="SUPFAM" id="SSF51695">
    <property type="entry name" value="PLC-like phosphodiesterases"/>
    <property type="match status" value="1"/>
</dbReference>
<dbReference type="PANTHER" id="PTHR31571">
    <property type="entry name" value="ALTERED INHERITANCE OF MITOCHONDRIA PROTEIN 6"/>
    <property type="match status" value="1"/>
</dbReference>
<dbReference type="AlphaFoldDB" id="A0A9W4XLX4"/>
<dbReference type="GO" id="GO:0008081">
    <property type="term" value="F:phosphoric diester hydrolase activity"/>
    <property type="evidence" value="ECO:0007669"/>
    <property type="project" value="InterPro"/>
</dbReference>
<dbReference type="PANTHER" id="PTHR31571:SF1">
    <property type="entry name" value="ALTERED INHERITANCE OF MITOCHONDRIA PROTEIN 6"/>
    <property type="match status" value="1"/>
</dbReference>
<dbReference type="InterPro" id="IPR051236">
    <property type="entry name" value="HAT_RTT109-like"/>
</dbReference>
<dbReference type="Proteomes" id="UP001152885">
    <property type="component" value="Unassembled WGS sequence"/>
</dbReference>
<dbReference type="InterPro" id="IPR017946">
    <property type="entry name" value="PLC-like_Pdiesterase_TIM-brl"/>
</dbReference>
<comment type="caution">
    <text evidence="3">The sequence shown here is derived from an EMBL/GenBank/DDBJ whole genome shotgun (WGS) entry which is preliminary data.</text>
</comment>